<reference evidence="3 4" key="1">
    <citation type="submission" date="2018-03" db="EMBL/GenBank/DDBJ databases">
        <title>Comparative analysis of microorganisms from saline springs in Andes Mountain Range, Colombia.</title>
        <authorList>
            <person name="Rubin E."/>
        </authorList>
    </citation>
    <scope>NUCLEOTIDE SEQUENCE [LARGE SCALE GENOMIC DNA]</scope>
    <source>
        <strain evidence="3 4">CG 23</strain>
    </source>
</reference>
<feature type="region of interest" description="Disordered" evidence="1">
    <location>
        <begin position="328"/>
        <end position="350"/>
    </location>
</feature>
<accession>A0ABX5ECP7</accession>
<evidence type="ECO:0000313" key="3">
    <source>
        <dbReference type="EMBL" id="PRZ02985.1"/>
    </source>
</evidence>
<comment type="caution">
    <text evidence="3">The sequence shown here is derived from an EMBL/GenBank/DDBJ whole genome shotgun (WGS) entry which is preliminary data.</text>
</comment>
<feature type="compositionally biased region" description="Basic and acidic residues" evidence="1">
    <location>
        <begin position="328"/>
        <end position="338"/>
    </location>
</feature>
<protein>
    <recommendedName>
        <fullName evidence="5">TPM domain-containing protein</fullName>
    </recommendedName>
</protein>
<proteinExistence type="predicted"/>
<keyword evidence="2" id="KW-1133">Transmembrane helix</keyword>
<feature type="region of interest" description="Disordered" evidence="1">
    <location>
        <begin position="416"/>
        <end position="437"/>
    </location>
</feature>
<evidence type="ECO:0000313" key="4">
    <source>
        <dbReference type="Proteomes" id="UP000239895"/>
    </source>
</evidence>
<keyword evidence="2" id="KW-0472">Membrane</keyword>
<keyword evidence="2" id="KW-0812">Transmembrane</keyword>
<keyword evidence="4" id="KW-1185">Reference proteome</keyword>
<evidence type="ECO:0000256" key="1">
    <source>
        <dbReference type="SAM" id="MobiDB-lite"/>
    </source>
</evidence>
<evidence type="ECO:0000256" key="2">
    <source>
        <dbReference type="SAM" id="Phobius"/>
    </source>
</evidence>
<dbReference type="Proteomes" id="UP000239895">
    <property type="component" value="Unassembled WGS sequence"/>
</dbReference>
<gene>
    <name evidence="3" type="ORF">BCL65_1166</name>
</gene>
<name>A0ABX5ECP7_9MICO</name>
<feature type="transmembrane region" description="Helical" evidence="2">
    <location>
        <begin position="6"/>
        <end position="28"/>
    </location>
</feature>
<dbReference type="EMBL" id="PVTX01000016">
    <property type="protein sequence ID" value="PRZ02985.1"/>
    <property type="molecule type" value="Genomic_DNA"/>
</dbReference>
<sequence length="467" mass="49449">MPGMDGVQLVGVVTGVVLVVVAGLALVLRGRRRRERRREADRTELDRLATAAGSALVGTDERARLAEDELSFAVAELGEPATAEAGPALRRAREHLREAFHLNQLLHDHVPDTDVERREWSGRIVELCRTAGAALDDLDAGLADRRRAARSTPEAIDRVEARVAAVREAIGPARADVERLRTDYTDHALAPVADNPAQAGRLLDFAARSAAAARRRLASQQVAEAVAGTRAAEESVLRAEGLLAAVDGFEAEALQAEAALGALVAESRTELAQARAMPAARRRGAVDLAADALEEALRTLPGPGDPTDPVAALTRLRQANTALDDAVRDRIEQDERSRRASAQRGPALDDAARQVAAARALVDDYRAPVGPDARTRLAEAERELTAARNATHAESAVDQARRSAALAAEAADLARRDVSHAGRHQPWDARRSAPAGRAGSGAFGAVLGGMVLGGILDEIGDLGDLFD</sequence>
<evidence type="ECO:0008006" key="5">
    <source>
        <dbReference type="Google" id="ProtNLM"/>
    </source>
</evidence>
<organism evidence="3 4">
    <name type="scientific">Isoptericola halotolerans</name>
    <dbReference type="NCBI Taxonomy" id="300560"/>
    <lineage>
        <taxon>Bacteria</taxon>
        <taxon>Bacillati</taxon>
        <taxon>Actinomycetota</taxon>
        <taxon>Actinomycetes</taxon>
        <taxon>Micrococcales</taxon>
        <taxon>Promicromonosporaceae</taxon>
        <taxon>Isoptericola</taxon>
    </lineage>
</organism>
<feature type="compositionally biased region" description="Basic and acidic residues" evidence="1">
    <location>
        <begin position="416"/>
        <end position="431"/>
    </location>
</feature>